<dbReference type="RefSeq" id="WP_137339757.1">
    <property type="nucleotide sequence ID" value="NZ_SZVO01000004.1"/>
</dbReference>
<name>A0A4U6D4N0_9BACT</name>
<dbReference type="GO" id="GO:0004803">
    <property type="term" value="F:transposase activity"/>
    <property type="evidence" value="ECO:0007669"/>
    <property type="project" value="InterPro"/>
</dbReference>
<dbReference type="AlphaFoldDB" id="A0A4U6D4N0"/>
<proteinExistence type="predicted"/>
<feature type="domain" description="Transposase IS4-like" evidence="1">
    <location>
        <begin position="93"/>
        <end position="221"/>
    </location>
</feature>
<dbReference type="NCBIfam" id="NF033580">
    <property type="entry name" value="transpos_IS5_3"/>
    <property type="match status" value="1"/>
</dbReference>
<keyword evidence="4" id="KW-1185">Reference proteome</keyword>
<protein>
    <submittedName>
        <fullName evidence="3">IS5 family transposase</fullName>
    </submittedName>
</protein>
<dbReference type="GO" id="GO:0006313">
    <property type="term" value="P:DNA transposition"/>
    <property type="evidence" value="ECO:0007669"/>
    <property type="project" value="InterPro"/>
</dbReference>
<dbReference type="InterPro" id="IPR002559">
    <property type="entry name" value="Transposase_11"/>
</dbReference>
<evidence type="ECO:0000259" key="2">
    <source>
        <dbReference type="Pfam" id="PF13340"/>
    </source>
</evidence>
<dbReference type="Pfam" id="PF13340">
    <property type="entry name" value="DUF4096"/>
    <property type="match status" value="1"/>
</dbReference>
<dbReference type="OrthoDB" id="1270539at2"/>
<dbReference type="PANTHER" id="PTHR30007:SF0">
    <property type="entry name" value="TRANSPOSASE"/>
    <property type="match status" value="1"/>
</dbReference>
<dbReference type="PANTHER" id="PTHR30007">
    <property type="entry name" value="PHP DOMAIN PROTEIN"/>
    <property type="match status" value="1"/>
</dbReference>
<comment type="caution">
    <text evidence="3">The sequence shown here is derived from an EMBL/GenBank/DDBJ whole genome shotgun (WGS) entry which is preliminary data.</text>
</comment>
<dbReference type="Proteomes" id="UP000304900">
    <property type="component" value="Unassembled WGS sequence"/>
</dbReference>
<sequence length="260" mass="30547">MKTNFTEMTDSQWQFVEKIIDNKRARQHSLRTIVNSIFWLVETGAQWRNMESKYPAWQTVYYHFRQFKLRGIWTQLLESIAIKERERQEKDQTPSLLAIDSQSVKKMQFINLDSGIDGNKKINGRKRTILVDTIGIPWSIKVTSANISDNQAGIQALEQLKGKVPRLQKITADNGYKTTFVEHIKNNFEWEVEIAQKPESAQGFVPQKNRWQVERSFGWLNFKRRLFRDVEKTIESSESILEIAYLSIFLNRITKEVSKT</sequence>
<reference evidence="3 4" key="1">
    <citation type="submission" date="2019-05" db="EMBL/GenBank/DDBJ databases">
        <title>Dyadobacter AR-3-8 sp. nov., isolated from arctic soil.</title>
        <authorList>
            <person name="Chaudhary D.K."/>
        </authorList>
    </citation>
    <scope>NUCLEOTIDE SEQUENCE [LARGE SCALE GENOMIC DNA]</scope>
    <source>
        <strain evidence="3 4">AR-3-8</strain>
    </source>
</reference>
<feature type="domain" description="Insertion element IS402-like" evidence="2">
    <location>
        <begin position="8"/>
        <end position="76"/>
    </location>
</feature>
<evidence type="ECO:0000313" key="4">
    <source>
        <dbReference type="Proteomes" id="UP000304900"/>
    </source>
</evidence>
<gene>
    <name evidence="3" type="ORF">FDK13_09480</name>
</gene>
<dbReference type="GO" id="GO:0003677">
    <property type="term" value="F:DNA binding"/>
    <property type="evidence" value="ECO:0007669"/>
    <property type="project" value="InterPro"/>
</dbReference>
<evidence type="ECO:0000259" key="1">
    <source>
        <dbReference type="Pfam" id="PF01609"/>
    </source>
</evidence>
<dbReference type="InterPro" id="IPR025161">
    <property type="entry name" value="IS402-like_dom"/>
</dbReference>
<organism evidence="3 4">
    <name type="scientific">Dyadobacter frigoris</name>
    <dbReference type="NCBI Taxonomy" id="2576211"/>
    <lineage>
        <taxon>Bacteria</taxon>
        <taxon>Pseudomonadati</taxon>
        <taxon>Bacteroidota</taxon>
        <taxon>Cytophagia</taxon>
        <taxon>Cytophagales</taxon>
        <taxon>Spirosomataceae</taxon>
        <taxon>Dyadobacter</taxon>
    </lineage>
</organism>
<accession>A0A4U6D4N0</accession>
<evidence type="ECO:0000313" key="3">
    <source>
        <dbReference type="EMBL" id="TKT92212.1"/>
    </source>
</evidence>
<dbReference type="EMBL" id="SZVO01000004">
    <property type="protein sequence ID" value="TKT92212.1"/>
    <property type="molecule type" value="Genomic_DNA"/>
</dbReference>
<dbReference type="Pfam" id="PF01609">
    <property type="entry name" value="DDE_Tnp_1"/>
    <property type="match status" value="1"/>
</dbReference>